<sequence length="105" mass="12326">MRLSALQKYILKECLNVKDFKINRAKLGGFYDKRKKKPRKNLITKIIARSLERLINKELMIGYGIRTAHKWFIKEVKLADKGKIEAKKLLGEQVRLPFKRGKISN</sequence>
<dbReference type="AlphaFoldDB" id="A0A1F6FLA5"/>
<organism evidence="1 2">
    <name type="scientific">Candidatus Kuenenbacteria bacterium RIFCSPHIGHO2_02_FULL_39_13</name>
    <dbReference type="NCBI Taxonomy" id="1798561"/>
    <lineage>
        <taxon>Bacteria</taxon>
        <taxon>Candidatus Kueneniibacteriota</taxon>
    </lineage>
</organism>
<evidence type="ECO:0000313" key="1">
    <source>
        <dbReference type="EMBL" id="OGG86649.1"/>
    </source>
</evidence>
<dbReference type="STRING" id="1798561.A3B87_03045"/>
<dbReference type="Proteomes" id="UP000179136">
    <property type="component" value="Unassembled WGS sequence"/>
</dbReference>
<dbReference type="EMBL" id="MFMW01000030">
    <property type="protein sequence ID" value="OGG86649.1"/>
    <property type="molecule type" value="Genomic_DNA"/>
</dbReference>
<reference evidence="1 2" key="1">
    <citation type="journal article" date="2016" name="Nat. Commun.">
        <title>Thousands of microbial genomes shed light on interconnected biogeochemical processes in an aquifer system.</title>
        <authorList>
            <person name="Anantharaman K."/>
            <person name="Brown C.T."/>
            <person name="Hug L.A."/>
            <person name="Sharon I."/>
            <person name="Castelle C.J."/>
            <person name="Probst A.J."/>
            <person name="Thomas B.C."/>
            <person name="Singh A."/>
            <person name="Wilkins M.J."/>
            <person name="Karaoz U."/>
            <person name="Brodie E.L."/>
            <person name="Williams K.H."/>
            <person name="Hubbard S.S."/>
            <person name="Banfield J.F."/>
        </authorList>
    </citation>
    <scope>NUCLEOTIDE SEQUENCE [LARGE SCALE GENOMIC DNA]</scope>
</reference>
<proteinExistence type="predicted"/>
<gene>
    <name evidence="1" type="ORF">A3B87_03045</name>
</gene>
<comment type="caution">
    <text evidence="1">The sequence shown here is derived from an EMBL/GenBank/DDBJ whole genome shotgun (WGS) entry which is preliminary data.</text>
</comment>
<name>A0A1F6FLA5_9BACT</name>
<evidence type="ECO:0000313" key="2">
    <source>
        <dbReference type="Proteomes" id="UP000179136"/>
    </source>
</evidence>
<accession>A0A1F6FLA5</accession>
<protein>
    <submittedName>
        <fullName evidence="1">Uncharacterized protein</fullName>
    </submittedName>
</protein>